<comment type="similarity">
    <text evidence="5">Belongs to the ABC-2 integral membrane protein family.</text>
</comment>
<dbReference type="AlphaFoldDB" id="A0A399DWT8"/>
<dbReference type="GO" id="GO:0140359">
    <property type="term" value="F:ABC-type transporter activity"/>
    <property type="evidence" value="ECO:0007669"/>
    <property type="project" value="InterPro"/>
</dbReference>
<comment type="subcellular location">
    <subcellularLocation>
        <location evidence="5">Cell membrane</location>
        <topology evidence="5">Multi-pass membrane protein</topology>
    </subcellularLocation>
    <subcellularLocation>
        <location evidence="1">Membrane</location>
        <topology evidence="1">Multi-pass membrane protein</topology>
    </subcellularLocation>
</comment>
<dbReference type="PANTHER" id="PTHR43229:SF2">
    <property type="entry name" value="NODULATION PROTEIN J"/>
    <property type="match status" value="1"/>
</dbReference>
<dbReference type="InterPro" id="IPR013525">
    <property type="entry name" value="ABC2_TM"/>
</dbReference>
<protein>
    <recommendedName>
        <fullName evidence="5">Transport permease protein</fullName>
    </recommendedName>
</protein>
<evidence type="ECO:0000256" key="3">
    <source>
        <dbReference type="ARBA" id="ARBA00022989"/>
    </source>
</evidence>
<feature type="transmembrane region" description="Helical" evidence="5">
    <location>
        <begin position="21"/>
        <end position="39"/>
    </location>
</feature>
<evidence type="ECO:0000259" key="6">
    <source>
        <dbReference type="PROSITE" id="PS51012"/>
    </source>
</evidence>
<feature type="domain" description="ABC transmembrane type-2" evidence="6">
    <location>
        <begin position="19"/>
        <end position="245"/>
    </location>
</feature>
<dbReference type="PROSITE" id="PS51012">
    <property type="entry name" value="ABC_TM2"/>
    <property type="match status" value="1"/>
</dbReference>
<dbReference type="Pfam" id="PF01061">
    <property type="entry name" value="ABC2_membrane"/>
    <property type="match status" value="1"/>
</dbReference>
<keyword evidence="5" id="KW-1003">Cell membrane</keyword>
<dbReference type="OrthoDB" id="9804001at2"/>
<keyword evidence="4 5" id="KW-0472">Membrane</keyword>
<sequence length="250" mass="27202">MNLGAFIYREWLVFIRSRLDLWLTLLPPVIIAFFFSLGMSSTVDRVGNVPYSQFLLPGIAAFSVIGSALSMTTRAFNEKFARTLGEYFSLPSTRGAYVVSKLTMATVLGTLQGVVFLLAGGLFFNIDINLYSILSSVFILALSAVSISGFFILLGALTSSMSTYLITSNILSLLLTYISGIFYPLNALPEYVRWLAWLNPVSHSAGLLREALLGSTDQATSLSVTYLLISGILFGIAAAYLLNKKAVSQI</sequence>
<dbReference type="InterPro" id="IPR047817">
    <property type="entry name" value="ABC2_TM_bact-type"/>
</dbReference>
<dbReference type="EMBL" id="QWKX01000117">
    <property type="protein sequence ID" value="RIH74410.1"/>
    <property type="molecule type" value="Genomic_DNA"/>
</dbReference>
<dbReference type="Proteomes" id="UP000266089">
    <property type="component" value="Unassembled WGS sequence"/>
</dbReference>
<organism evidence="7 8">
    <name type="scientific">Meiothermus taiwanensis</name>
    <dbReference type="NCBI Taxonomy" id="172827"/>
    <lineage>
        <taxon>Bacteria</taxon>
        <taxon>Thermotogati</taxon>
        <taxon>Deinococcota</taxon>
        <taxon>Deinococci</taxon>
        <taxon>Thermales</taxon>
        <taxon>Thermaceae</taxon>
        <taxon>Meiothermus</taxon>
    </lineage>
</organism>
<evidence type="ECO:0000256" key="1">
    <source>
        <dbReference type="ARBA" id="ARBA00004141"/>
    </source>
</evidence>
<dbReference type="InterPro" id="IPR000412">
    <property type="entry name" value="ABC_2_transport"/>
</dbReference>
<feature type="transmembrane region" description="Helical" evidence="5">
    <location>
        <begin position="130"/>
        <end position="157"/>
    </location>
</feature>
<evidence type="ECO:0000256" key="5">
    <source>
        <dbReference type="RuleBase" id="RU361157"/>
    </source>
</evidence>
<name>A0A399DWT8_9DEIN</name>
<dbReference type="GO" id="GO:0043190">
    <property type="term" value="C:ATP-binding cassette (ABC) transporter complex"/>
    <property type="evidence" value="ECO:0007669"/>
    <property type="project" value="InterPro"/>
</dbReference>
<feature type="transmembrane region" description="Helical" evidence="5">
    <location>
        <begin position="164"/>
        <end position="185"/>
    </location>
</feature>
<comment type="caution">
    <text evidence="7">The sequence shown here is derived from an EMBL/GenBank/DDBJ whole genome shotgun (WGS) entry which is preliminary data.</text>
</comment>
<gene>
    <name evidence="7" type="primary">yadH</name>
    <name evidence="7" type="ORF">Mcate_02731</name>
</gene>
<evidence type="ECO:0000256" key="4">
    <source>
        <dbReference type="ARBA" id="ARBA00023136"/>
    </source>
</evidence>
<accession>A0A399DWT8</accession>
<dbReference type="PIRSF" id="PIRSF006648">
    <property type="entry name" value="DrrB"/>
    <property type="match status" value="1"/>
</dbReference>
<feature type="transmembrane region" description="Helical" evidence="5">
    <location>
        <begin position="102"/>
        <end position="124"/>
    </location>
</feature>
<dbReference type="RefSeq" id="WP_119361846.1">
    <property type="nucleotide sequence ID" value="NZ_JBHSXZ010000070.1"/>
</dbReference>
<evidence type="ECO:0000313" key="7">
    <source>
        <dbReference type="EMBL" id="RIH74410.1"/>
    </source>
</evidence>
<reference evidence="7 8" key="1">
    <citation type="submission" date="2018-08" db="EMBL/GenBank/DDBJ databases">
        <title>Meiothermus cateniformans JCM 15151 genome sequencing project.</title>
        <authorList>
            <person name="Da Costa M.S."/>
            <person name="Albuquerque L."/>
            <person name="Raposo P."/>
            <person name="Froufe H.J.C."/>
            <person name="Barroso C.S."/>
            <person name="Egas C."/>
        </authorList>
    </citation>
    <scope>NUCLEOTIDE SEQUENCE [LARGE SCALE GENOMIC DNA]</scope>
    <source>
        <strain evidence="7 8">JCM 15151</strain>
    </source>
</reference>
<evidence type="ECO:0000256" key="2">
    <source>
        <dbReference type="ARBA" id="ARBA00022692"/>
    </source>
</evidence>
<keyword evidence="5" id="KW-0813">Transport</keyword>
<keyword evidence="3 5" id="KW-1133">Transmembrane helix</keyword>
<keyword evidence="2 5" id="KW-0812">Transmembrane</keyword>
<dbReference type="InterPro" id="IPR051784">
    <property type="entry name" value="Nod_factor_ABC_transporter"/>
</dbReference>
<dbReference type="PRINTS" id="PR00164">
    <property type="entry name" value="ABC2TRNSPORT"/>
</dbReference>
<feature type="transmembrane region" description="Helical" evidence="5">
    <location>
        <begin position="51"/>
        <end position="72"/>
    </location>
</feature>
<dbReference type="PANTHER" id="PTHR43229">
    <property type="entry name" value="NODULATION PROTEIN J"/>
    <property type="match status" value="1"/>
</dbReference>
<proteinExistence type="inferred from homology"/>
<feature type="transmembrane region" description="Helical" evidence="5">
    <location>
        <begin position="223"/>
        <end position="242"/>
    </location>
</feature>
<evidence type="ECO:0000313" key="8">
    <source>
        <dbReference type="Proteomes" id="UP000266089"/>
    </source>
</evidence>